<evidence type="ECO:0000313" key="3">
    <source>
        <dbReference type="Proteomes" id="UP001597068"/>
    </source>
</evidence>
<dbReference type="Proteomes" id="UP001597068">
    <property type="component" value="Unassembled WGS sequence"/>
</dbReference>
<evidence type="ECO:0000256" key="1">
    <source>
        <dbReference type="SAM" id="MobiDB-lite"/>
    </source>
</evidence>
<sequence length="102" mass="10104">MRLRNAANGAIVNVDDELGESMLGGAWVLAVDVPDGTPDESWKVAELVAYAKQHGVTITGDARRKADVLDAITAAAAAAAAAAQSGNGSNEGGNAGGNAGTQ</sequence>
<accession>A0ABW3GC82</accession>
<reference evidence="3" key="1">
    <citation type="journal article" date="2019" name="Int. J. Syst. Evol. Microbiol.">
        <title>The Global Catalogue of Microorganisms (GCM) 10K type strain sequencing project: providing services to taxonomists for standard genome sequencing and annotation.</title>
        <authorList>
            <consortium name="The Broad Institute Genomics Platform"/>
            <consortium name="The Broad Institute Genome Sequencing Center for Infectious Disease"/>
            <person name="Wu L."/>
            <person name="Ma J."/>
        </authorList>
    </citation>
    <scope>NUCLEOTIDE SEQUENCE [LARGE SCALE GENOMIC DNA]</scope>
    <source>
        <strain evidence="3">CCUG 50873</strain>
    </source>
</reference>
<dbReference type="Pfam" id="PF23976">
    <property type="entry name" value="DUF7302"/>
    <property type="match status" value="1"/>
</dbReference>
<name>A0ABW3GC82_9NOCA</name>
<evidence type="ECO:0000313" key="2">
    <source>
        <dbReference type="EMBL" id="MFD0928126.1"/>
    </source>
</evidence>
<proteinExistence type="predicted"/>
<dbReference type="InterPro" id="IPR055726">
    <property type="entry name" value="DUF7302"/>
</dbReference>
<gene>
    <name evidence="2" type="ORF">ACFQ04_20525</name>
</gene>
<evidence type="ECO:0008006" key="4">
    <source>
        <dbReference type="Google" id="ProtNLM"/>
    </source>
</evidence>
<feature type="region of interest" description="Disordered" evidence="1">
    <location>
        <begin position="80"/>
        <end position="102"/>
    </location>
</feature>
<dbReference type="EMBL" id="JBHTIL010000009">
    <property type="protein sequence ID" value="MFD0928126.1"/>
    <property type="molecule type" value="Genomic_DNA"/>
</dbReference>
<keyword evidence="3" id="KW-1185">Reference proteome</keyword>
<comment type="caution">
    <text evidence="2">The sequence shown here is derived from an EMBL/GenBank/DDBJ whole genome shotgun (WGS) entry which is preliminary data.</text>
</comment>
<dbReference type="RefSeq" id="WP_253649216.1">
    <property type="nucleotide sequence ID" value="NZ_BAAAMO010000011.1"/>
</dbReference>
<feature type="compositionally biased region" description="Gly residues" evidence="1">
    <location>
        <begin position="89"/>
        <end position="102"/>
    </location>
</feature>
<protein>
    <recommendedName>
        <fullName evidence="4">Lsr2 protein</fullName>
    </recommendedName>
</protein>
<organism evidence="2 3">
    <name type="scientific">Williamsia deligens</name>
    <dbReference type="NCBI Taxonomy" id="321325"/>
    <lineage>
        <taxon>Bacteria</taxon>
        <taxon>Bacillati</taxon>
        <taxon>Actinomycetota</taxon>
        <taxon>Actinomycetes</taxon>
        <taxon>Mycobacteriales</taxon>
        <taxon>Nocardiaceae</taxon>
        <taxon>Williamsia</taxon>
    </lineage>
</organism>